<keyword evidence="3" id="KW-1185">Reference proteome</keyword>
<dbReference type="InterPro" id="IPR036259">
    <property type="entry name" value="MFS_trans_sf"/>
</dbReference>
<dbReference type="AlphaFoldDB" id="A0AAN8YYE5"/>
<keyword evidence="1" id="KW-0812">Transmembrane</keyword>
<keyword evidence="1" id="KW-1133">Transmembrane helix</keyword>
<evidence type="ECO:0000313" key="2">
    <source>
        <dbReference type="EMBL" id="KAK6914133.1"/>
    </source>
</evidence>
<comment type="caution">
    <text evidence="2">The sequence shown here is derived from an EMBL/GenBank/DDBJ whole genome shotgun (WGS) entry which is preliminary data.</text>
</comment>
<proteinExistence type="predicted"/>
<feature type="transmembrane region" description="Helical" evidence="1">
    <location>
        <begin position="12"/>
        <end position="30"/>
    </location>
</feature>
<organism evidence="2 3">
    <name type="scientific">Dillenia turbinata</name>
    <dbReference type="NCBI Taxonomy" id="194707"/>
    <lineage>
        <taxon>Eukaryota</taxon>
        <taxon>Viridiplantae</taxon>
        <taxon>Streptophyta</taxon>
        <taxon>Embryophyta</taxon>
        <taxon>Tracheophyta</taxon>
        <taxon>Spermatophyta</taxon>
        <taxon>Magnoliopsida</taxon>
        <taxon>eudicotyledons</taxon>
        <taxon>Gunneridae</taxon>
        <taxon>Pentapetalae</taxon>
        <taxon>Dilleniales</taxon>
        <taxon>Dilleniaceae</taxon>
        <taxon>Dillenia</taxon>
    </lineage>
</organism>
<dbReference type="EMBL" id="JBAMMX010000026">
    <property type="protein sequence ID" value="KAK6914133.1"/>
    <property type="molecule type" value="Genomic_DNA"/>
</dbReference>
<evidence type="ECO:0000256" key="1">
    <source>
        <dbReference type="SAM" id="Phobius"/>
    </source>
</evidence>
<dbReference type="Gene3D" id="1.20.1250.20">
    <property type="entry name" value="MFS general substrate transporter like domains"/>
    <property type="match status" value="1"/>
</dbReference>
<accession>A0AAN8YYE5</accession>
<sequence length="33" mass="3715">MTPILGAYVADAHLGRYWTFVIASIIYLLFNKG</sequence>
<gene>
    <name evidence="2" type="ORF">RJ641_021454</name>
</gene>
<keyword evidence="1" id="KW-0472">Membrane</keyword>
<reference evidence="2 3" key="1">
    <citation type="submission" date="2023-12" db="EMBL/GenBank/DDBJ databases">
        <title>A high-quality genome assembly for Dillenia turbinata (Dilleniales).</title>
        <authorList>
            <person name="Chanderbali A."/>
        </authorList>
    </citation>
    <scope>NUCLEOTIDE SEQUENCE [LARGE SCALE GENOMIC DNA]</scope>
    <source>
        <strain evidence="2">LSX21</strain>
        <tissue evidence="2">Leaf</tissue>
    </source>
</reference>
<protein>
    <submittedName>
        <fullName evidence="2">Uncharacterized protein</fullName>
    </submittedName>
</protein>
<evidence type="ECO:0000313" key="3">
    <source>
        <dbReference type="Proteomes" id="UP001370490"/>
    </source>
</evidence>
<dbReference type="Proteomes" id="UP001370490">
    <property type="component" value="Unassembled WGS sequence"/>
</dbReference>
<name>A0AAN8YYE5_9MAGN</name>